<name>A0A841L816_9SPHN</name>
<protein>
    <submittedName>
        <fullName evidence="2">Uncharacterized protein</fullName>
    </submittedName>
</protein>
<dbReference type="AlphaFoldDB" id="A0A841L816"/>
<accession>A0A841L816</accession>
<dbReference type="EMBL" id="JACIIV010000022">
    <property type="protein sequence ID" value="MBB6228704.1"/>
    <property type="molecule type" value="Genomic_DNA"/>
</dbReference>
<comment type="caution">
    <text evidence="2">The sequence shown here is derived from an EMBL/GenBank/DDBJ whole genome shotgun (WGS) entry which is preliminary data.</text>
</comment>
<proteinExistence type="predicted"/>
<organism evidence="2 3">
    <name type="scientific">Polymorphobacter multimanifer</name>
    <dbReference type="NCBI Taxonomy" id="1070431"/>
    <lineage>
        <taxon>Bacteria</taxon>
        <taxon>Pseudomonadati</taxon>
        <taxon>Pseudomonadota</taxon>
        <taxon>Alphaproteobacteria</taxon>
        <taxon>Sphingomonadales</taxon>
        <taxon>Sphingosinicellaceae</taxon>
        <taxon>Polymorphobacter</taxon>
    </lineage>
</organism>
<sequence length="408" mass="46019">MKFSRLATAKEAIADIMLAPDRRWSIFEDLANQHCPDDIRRGRAQIRDELAVCEAWIERWTTRLNRIRRIAIAVVATSIAVMVANAFGLWPSGPWLTVAAGSVLVWGICVAAPVWLQMPFLGWSKRFPLNDERLDALKAYLSAAAASTEPLHDHDGNAVASDFLMNPWAVLLFSEREEIRQLPTFGSKGLRRVRYAKWLTTDRPFANELPQVMGTAAPPVTILLDRSVTNIDRRTQHLTVEQRSTTIQTNNHFQFITQISAQADAMARRAPEDGRTEHDASPAKVRWPCTFEDADFLIRLQIFETTALCEAKQRVEPHQIKKYVIAVLTARRLWLANPTKDIASVAEEIGELVKSNTDGWAGLRKSDSIDWIKPVISGTGNYAFVKEVFSAISYDTAEYDNAQYRLLL</sequence>
<gene>
    <name evidence="2" type="ORF">FHS79_002894</name>
</gene>
<keyword evidence="3" id="KW-1185">Reference proteome</keyword>
<feature type="transmembrane region" description="Helical" evidence="1">
    <location>
        <begin position="96"/>
        <end position="116"/>
    </location>
</feature>
<dbReference type="Proteomes" id="UP000538147">
    <property type="component" value="Unassembled WGS sequence"/>
</dbReference>
<keyword evidence="1" id="KW-1133">Transmembrane helix</keyword>
<evidence type="ECO:0000313" key="2">
    <source>
        <dbReference type="EMBL" id="MBB6228704.1"/>
    </source>
</evidence>
<reference evidence="2 3" key="1">
    <citation type="submission" date="2020-08" db="EMBL/GenBank/DDBJ databases">
        <title>Genomic Encyclopedia of Type Strains, Phase IV (KMG-IV): sequencing the most valuable type-strain genomes for metagenomic binning, comparative biology and taxonomic classification.</title>
        <authorList>
            <person name="Goeker M."/>
        </authorList>
    </citation>
    <scope>NUCLEOTIDE SEQUENCE [LARGE SCALE GENOMIC DNA]</scope>
    <source>
        <strain evidence="2 3">DSM 102189</strain>
    </source>
</reference>
<keyword evidence="1" id="KW-0812">Transmembrane</keyword>
<keyword evidence="1" id="KW-0472">Membrane</keyword>
<evidence type="ECO:0000256" key="1">
    <source>
        <dbReference type="SAM" id="Phobius"/>
    </source>
</evidence>
<feature type="transmembrane region" description="Helical" evidence="1">
    <location>
        <begin position="70"/>
        <end position="90"/>
    </location>
</feature>
<evidence type="ECO:0000313" key="3">
    <source>
        <dbReference type="Proteomes" id="UP000538147"/>
    </source>
</evidence>
<dbReference type="RefSeq" id="WP_184201519.1">
    <property type="nucleotide sequence ID" value="NZ_JACIIV010000022.1"/>
</dbReference>